<dbReference type="RefSeq" id="WP_340269458.1">
    <property type="nucleotide sequence ID" value="NZ_JBBEOG010000004.1"/>
</dbReference>
<reference evidence="4" key="1">
    <citation type="journal article" date="2019" name="Int. J. Syst. Evol. Microbiol.">
        <title>The Global Catalogue of Microorganisms (GCM) 10K type strain sequencing project: providing services to taxonomists for standard genome sequencing and annotation.</title>
        <authorList>
            <consortium name="The Broad Institute Genomics Platform"/>
            <consortium name="The Broad Institute Genome Sequencing Center for Infectious Disease"/>
            <person name="Wu L."/>
            <person name="Ma J."/>
        </authorList>
    </citation>
    <scope>NUCLEOTIDE SEQUENCE [LARGE SCALE GENOMIC DNA]</scope>
    <source>
        <strain evidence="4">CCUG 43114</strain>
    </source>
</reference>
<organism evidence="3 4">
    <name type="scientific">Aquipuribacter nitratireducens</name>
    <dbReference type="NCBI Taxonomy" id="650104"/>
    <lineage>
        <taxon>Bacteria</taxon>
        <taxon>Bacillati</taxon>
        <taxon>Actinomycetota</taxon>
        <taxon>Actinomycetes</taxon>
        <taxon>Micrococcales</taxon>
        <taxon>Intrasporangiaceae</taxon>
        <taxon>Aquipuribacter</taxon>
    </lineage>
</organism>
<keyword evidence="2" id="KW-0472">Membrane</keyword>
<keyword evidence="4" id="KW-1185">Reference proteome</keyword>
<evidence type="ECO:0000256" key="2">
    <source>
        <dbReference type="SAM" id="Phobius"/>
    </source>
</evidence>
<dbReference type="EMBL" id="JBHSLD010000009">
    <property type="protein sequence ID" value="MFC5381551.1"/>
    <property type="molecule type" value="Genomic_DNA"/>
</dbReference>
<proteinExistence type="predicted"/>
<feature type="transmembrane region" description="Helical" evidence="2">
    <location>
        <begin position="12"/>
        <end position="32"/>
    </location>
</feature>
<evidence type="ECO:0000256" key="1">
    <source>
        <dbReference type="SAM" id="MobiDB-lite"/>
    </source>
</evidence>
<feature type="region of interest" description="Disordered" evidence="1">
    <location>
        <begin position="36"/>
        <end position="56"/>
    </location>
</feature>
<evidence type="ECO:0000313" key="3">
    <source>
        <dbReference type="EMBL" id="MFC5381551.1"/>
    </source>
</evidence>
<dbReference type="Proteomes" id="UP001596122">
    <property type="component" value="Unassembled WGS sequence"/>
</dbReference>
<keyword evidence="2" id="KW-0812">Transmembrane</keyword>
<protein>
    <submittedName>
        <fullName evidence="3">Uncharacterized protein</fullName>
    </submittedName>
</protein>
<comment type="caution">
    <text evidence="3">The sequence shown here is derived from an EMBL/GenBank/DDBJ whole genome shotgun (WGS) entry which is preliminary data.</text>
</comment>
<name>A0ABW0GRV1_9MICO</name>
<evidence type="ECO:0000313" key="4">
    <source>
        <dbReference type="Proteomes" id="UP001596122"/>
    </source>
</evidence>
<sequence length="56" mass="5391">MEAQGRGSVTGLVTVAGGGLLSPALVLVAAVVDGAGYPASGDWDRPRGGGGRPARS</sequence>
<gene>
    <name evidence="3" type="ORF">ACFPJ6_12170</name>
</gene>
<accession>A0ABW0GRV1</accession>
<keyword evidence="2" id="KW-1133">Transmembrane helix</keyword>